<feature type="domain" description="ABC transporter" evidence="5">
    <location>
        <begin position="2"/>
        <end position="231"/>
    </location>
</feature>
<name>A0A1F5V7Y7_9BACT</name>
<dbReference type="EMBL" id="MFGW01000210">
    <property type="protein sequence ID" value="OGF59543.1"/>
    <property type="molecule type" value="Genomic_DNA"/>
</dbReference>
<comment type="caution">
    <text evidence="6">The sequence shown here is derived from an EMBL/GenBank/DDBJ whole genome shotgun (WGS) entry which is preliminary data.</text>
</comment>
<accession>A0A1F5V7Y7</accession>
<reference evidence="6 7" key="1">
    <citation type="journal article" date="2016" name="Nat. Commun.">
        <title>Thousands of microbial genomes shed light on interconnected biogeochemical processes in an aquifer system.</title>
        <authorList>
            <person name="Anantharaman K."/>
            <person name="Brown C.T."/>
            <person name="Hug L.A."/>
            <person name="Sharon I."/>
            <person name="Castelle C.J."/>
            <person name="Probst A.J."/>
            <person name="Thomas B.C."/>
            <person name="Singh A."/>
            <person name="Wilkins M.J."/>
            <person name="Karaoz U."/>
            <person name="Brodie E.L."/>
            <person name="Williams K.H."/>
            <person name="Hubbard S.S."/>
            <person name="Banfield J.F."/>
        </authorList>
    </citation>
    <scope>NUCLEOTIDE SEQUENCE [LARGE SCALE GENOMIC DNA]</scope>
</reference>
<organism evidence="6 7">
    <name type="scientific">Candidatus Fischerbacteria bacterium RBG_13_37_8</name>
    <dbReference type="NCBI Taxonomy" id="1817863"/>
    <lineage>
        <taxon>Bacteria</taxon>
        <taxon>Candidatus Fischeribacteriota</taxon>
    </lineage>
</organism>
<evidence type="ECO:0000256" key="3">
    <source>
        <dbReference type="ARBA" id="ARBA00022741"/>
    </source>
</evidence>
<dbReference type="InterPro" id="IPR003439">
    <property type="entry name" value="ABC_transporter-like_ATP-bd"/>
</dbReference>
<dbReference type="GO" id="GO:0016887">
    <property type="term" value="F:ATP hydrolysis activity"/>
    <property type="evidence" value="ECO:0007669"/>
    <property type="project" value="InterPro"/>
</dbReference>
<dbReference type="Proteomes" id="UP000178943">
    <property type="component" value="Unassembled WGS sequence"/>
</dbReference>
<dbReference type="InterPro" id="IPR027417">
    <property type="entry name" value="P-loop_NTPase"/>
</dbReference>
<sequence>MIQVENLTKKFGTLCALDSISFDIRKGEILGMLGPNGAGKTTCMRILTCYLKPTAGNIKVKDFDVLTGADEVKKLIGYLPESAPLYPDMLVFDYLNFTADVRKLEKEKKSERVKYLADICGVKEVMHQPISELSKGYKQRVGLAQAMMSDPEILVLDEPTSGLDPNQIIEIREIIKEIGKEKTVILCTHILSEAEATCDRVVIINNGKIVADGNIQSLKQSVGKESIVHLSLRNAEFEAVNRVLGEIAGVSNIEKKESVDDVINVGVNCTLDKDLRADIYRAIKNQEWIVLEFRQEVQSLENIFRALTKEN</sequence>
<evidence type="ECO:0000313" key="6">
    <source>
        <dbReference type="EMBL" id="OGF59543.1"/>
    </source>
</evidence>
<dbReference type="AlphaFoldDB" id="A0A1F5V7Y7"/>
<protein>
    <recommendedName>
        <fullName evidence="5">ABC transporter domain-containing protein</fullName>
    </recommendedName>
</protein>
<evidence type="ECO:0000256" key="1">
    <source>
        <dbReference type="ARBA" id="ARBA00005417"/>
    </source>
</evidence>
<keyword evidence="2" id="KW-0813">Transport</keyword>
<evidence type="ECO:0000313" key="7">
    <source>
        <dbReference type="Proteomes" id="UP000178943"/>
    </source>
</evidence>
<evidence type="ECO:0000259" key="5">
    <source>
        <dbReference type="PROSITE" id="PS50893"/>
    </source>
</evidence>
<dbReference type="PROSITE" id="PS50893">
    <property type="entry name" value="ABC_TRANSPORTER_2"/>
    <property type="match status" value="1"/>
</dbReference>
<dbReference type="CDD" id="cd03230">
    <property type="entry name" value="ABC_DR_subfamily_A"/>
    <property type="match status" value="1"/>
</dbReference>
<dbReference type="Gene3D" id="3.40.50.300">
    <property type="entry name" value="P-loop containing nucleotide triphosphate hydrolases"/>
    <property type="match status" value="1"/>
</dbReference>
<gene>
    <name evidence="6" type="ORF">A2Y62_03620</name>
</gene>
<dbReference type="PANTHER" id="PTHR43335">
    <property type="entry name" value="ABC TRANSPORTER, ATP-BINDING PROTEIN"/>
    <property type="match status" value="1"/>
</dbReference>
<evidence type="ECO:0000256" key="2">
    <source>
        <dbReference type="ARBA" id="ARBA00022448"/>
    </source>
</evidence>
<dbReference type="InterPro" id="IPR003593">
    <property type="entry name" value="AAA+_ATPase"/>
</dbReference>
<dbReference type="Pfam" id="PF00005">
    <property type="entry name" value="ABC_tran"/>
    <property type="match status" value="1"/>
</dbReference>
<dbReference type="SUPFAM" id="SSF52540">
    <property type="entry name" value="P-loop containing nucleoside triphosphate hydrolases"/>
    <property type="match status" value="1"/>
</dbReference>
<dbReference type="GO" id="GO:0005524">
    <property type="term" value="F:ATP binding"/>
    <property type="evidence" value="ECO:0007669"/>
    <property type="project" value="UniProtKB-KW"/>
</dbReference>
<keyword evidence="3" id="KW-0547">Nucleotide-binding</keyword>
<dbReference type="SMART" id="SM00382">
    <property type="entry name" value="AAA"/>
    <property type="match status" value="1"/>
</dbReference>
<evidence type="ECO:0000256" key="4">
    <source>
        <dbReference type="ARBA" id="ARBA00022840"/>
    </source>
</evidence>
<keyword evidence="4" id="KW-0067">ATP-binding</keyword>
<dbReference type="STRING" id="1817863.A2Y62_03620"/>
<comment type="similarity">
    <text evidence="1">Belongs to the ABC transporter superfamily.</text>
</comment>
<dbReference type="PANTHER" id="PTHR43335:SF4">
    <property type="entry name" value="ABC TRANSPORTER, ATP-BINDING PROTEIN"/>
    <property type="match status" value="1"/>
</dbReference>
<proteinExistence type="inferred from homology"/>